<dbReference type="PROSITE" id="PS51273">
    <property type="entry name" value="GATASE_TYPE_1"/>
    <property type="match status" value="1"/>
</dbReference>
<dbReference type="Gene3D" id="3.20.20.70">
    <property type="entry name" value="Aldolase class I"/>
    <property type="match status" value="1"/>
</dbReference>
<dbReference type="FunFam" id="3.40.50.880:FF:000031">
    <property type="entry name" value="Multifunctional tryptophan biosynthesis protein"/>
    <property type="match status" value="1"/>
</dbReference>
<keyword evidence="10" id="KW-0822">Tryptophan biosynthesis</keyword>
<keyword evidence="9" id="KW-0210">Decarboxylase</keyword>
<evidence type="ECO:0000256" key="9">
    <source>
        <dbReference type="ARBA" id="ARBA00022793"/>
    </source>
</evidence>
<keyword evidence="14" id="KW-0511">Multifunctional enzyme</keyword>
<dbReference type="Proteomes" id="UP000094336">
    <property type="component" value="Unassembled WGS sequence"/>
</dbReference>
<dbReference type="GeneID" id="30148402"/>
<dbReference type="InterPro" id="IPR029062">
    <property type="entry name" value="Class_I_gatase-like"/>
</dbReference>
<dbReference type="EC" id="4.1.1.48" evidence="6"/>
<accession>A0A1E3QNU9</accession>
<dbReference type="Gene3D" id="3.40.50.880">
    <property type="match status" value="1"/>
</dbReference>
<evidence type="ECO:0000256" key="5">
    <source>
        <dbReference type="ARBA" id="ARBA00012266"/>
    </source>
</evidence>
<keyword evidence="11" id="KW-0315">Glutamine amidotransferase</keyword>
<evidence type="ECO:0000256" key="7">
    <source>
        <dbReference type="ARBA" id="ARBA00018819"/>
    </source>
</evidence>
<dbReference type="STRING" id="984486.A0A1E3QNU9"/>
<keyword evidence="19" id="KW-1185">Reference proteome</keyword>
<dbReference type="NCBIfam" id="TIGR00566">
    <property type="entry name" value="trpG_papA"/>
    <property type="match status" value="1"/>
</dbReference>
<dbReference type="InterPro" id="IPR011060">
    <property type="entry name" value="RibuloseP-bd_barrel"/>
</dbReference>
<evidence type="ECO:0000256" key="3">
    <source>
        <dbReference type="ARBA" id="ARBA00004873"/>
    </source>
</evidence>
<comment type="pathway">
    <text evidence="3">Amino-acid biosynthesis; L-tryptophan biosynthesis; L-tryptophan from chorismate: step 1/5.</text>
</comment>
<dbReference type="PRINTS" id="PR00097">
    <property type="entry name" value="ANTSNTHASEII"/>
</dbReference>
<dbReference type="PRINTS" id="PR00099">
    <property type="entry name" value="CPSGATASE"/>
</dbReference>
<dbReference type="Pfam" id="PF00218">
    <property type="entry name" value="IGPS"/>
    <property type="match status" value="1"/>
</dbReference>
<dbReference type="GO" id="GO:0005950">
    <property type="term" value="C:anthranilate synthase complex"/>
    <property type="evidence" value="ECO:0007669"/>
    <property type="project" value="EnsemblFungi"/>
</dbReference>
<evidence type="ECO:0000313" key="18">
    <source>
        <dbReference type="EMBL" id="ODQ78762.1"/>
    </source>
</evidence>
<dbReference type="GO" id="GO:0000162">
    <property type="term" value="P:L-tryptophan biosynthetic process"/>
    <property type="evidence" value="ECO:0007669"/>
    <property type="project" value="UniProtKB-UniPathway"/>
</dbReference>
<proteinExistence type="predicted"/>
<dbReference type="GO" id="GO:0004425">
    <property type="term" value="F:indole-3-glycerol-phosphate synthase activity"/>
    <property type="evidence" value="ECO:0007669"/>
    <property type="project" value="UniProtKB-EC"/>
</dbReference>
<dbReference type="PANTHER" id="PTHR43418:SF4">
    <property type="entry name" value="MULTIFUNCTIONAL TRYPTOPHAN BIOSYNTHESIS PROTEIN"/>
    <property type="match status" value="1"/>
</dbReference>
<dbReference type="GO" id="GO:0004640">
    <property type="term" value="F:phosphoribosylanthranilate isomerase activity"/>
    <property type="evidence" value="ECO:0007669"/>
    <property type="project" value="EnsemblFungi"/>
</dbReference>
<evidence type="ECO:0000256" key="8">
    <source>
        <dbReference type="ARBA" id="ARBA00022605"/>
    </source>
</evidence>
<evidence type="ECO:0000256" key="12">
    <source>
        <dbReference type="ARBA" id="ARBA00023141"/>
    </source>
</evidence>
<keyword evidence="8" id="KW-0028">Amino-acid biosynthesis</keyword>
<evidence type="ECO:0000256" key="2">
    <source>
        <dbReference type="ARBA" id="ARBA00004696"/>
    </source>
</evidence>
<comment type="catalytic activity">
    <reaction evidence="15">
        <text>chorismate + L-glutamine = anthranilate + pyruvate + L-glutamate + H(+)</text>
        <dbReference type="Rhea" id="RHEA:21732"/>
        <dbReference type="ChEBI" id="CHEBI:15361"/>
        <dbReference type="ChEBI" id="CHEBI:15378"/>
        <dbReference type="ChEBI" id="CHEBI:16567"/>
        <dbReference type="ChEBI" id="CHEBI:29748"/>
        <dbReference type="ChEBI" id="CHEBI:29985"/>
        <dbReference type="ChEBI" id="CHEBI:58359"/>
        <dbReference type="EC" id="4.1.3.27"/>
    </reaction>
</comment>
<feature type="domain" description="Indole-3-glycerol phosphate synthase" evidence="17">
    <location>
        <begin position="222"/>
        <end position="479"/>
    </location>
</feature>
<dbReference type="SUPFAM" id="SSF52317">
    <property type="entry name" value="Class I glutamine amidotransferase-like"/>
    <property type="match status" value="1"/>
</dbReference>
<comment type="pathway">
    <text evidence="2">Amino-acid biosynthesis; L-tryptophan biosynthesis; L-tryptophan from chorismate: step 4/5.</text>
</comment>
<sequence length="491" mass="53326">MASQLSKYVIMIDNYDSFTWNIYEYLCQEGARVDVFRNDAITLAEIEAKKPDMLLISPGPGHPKTDSGISRDAIDHFKGKMPIFGVCMGQQCMFEVFGGEVAYAGEIVHGKTSPITHDGKGIFSQVPQGIAITRYHSLAGTETSLPECLEVSAQTANGIIMGVRHKKYTIEGVQFHPESILTESGHLMIRNMLAITGGTWKEYGRLESEADASAPLQKKSILDTIYDQRKLDVAATQRLPGQSFEQLTKTLSLGIAPPQIDFYQRLLAGKQDNKLALAAEIKRASPSKGDIDIDVNAAEQAIRYARAGASAISVLTEPHYFKGSLGDLKLARQAVGLLENRPAILRKEFIFSKYQIAEARLAGADTVLLICKMLSGAELLALYAYSKSLGMEPLVEVNSLEELNNAVKLTGCKVIGVNNRDLHSFEVDLNTTSKLAGCVGDDVILLALSGVFSSKDARKYKGEGVSGVLVGEALMRAGEGVEEFARSLINA</sequence>
<evidence type="ECO:0000256" key="6">
    <source>
        <dbReference type="ARBA" id="ARBA00012362"/>
    </source>
</evidence>
<dbReference type="FunFam" id="3.20.20.70:FF:000024">
    <property type="entry name" value="Indole-3-glycerol phosphate synthase"/>
    <property type="match status" value="1"/>
</dbReference>
<evidence type="ECO:0000256" key="10">
    <source>
        <dbReference type="ARBA" id="ARBA00022822"/>
    </source>
</evidence>
<evidence type="ECO:0000256" key="13">
    <source>
        <dbReference type="ARBA" id="ARBA00023239"/>
    </source>
</evidence>
<dbReference type="SUPFAM" id="SSF51366">
    <property type="entry name" value="Ribulose-phoshate binding barrel"/>
    <property type="match status" value="1"/>
</dbReference>
<dbReference type="Pfam" id="PF00117">
    <property type="entry name" value="GATase"/>
    <property type="match status" value="1"/>
</dbReference>
<dbReference type="InterPro" id="IPR050472">
    <property type="entry name" value="Anth_synth/Amidotransfase"/>
</dbReference>
<dbReference type="InterPro" id="IPR013785">
    <property type="entry name" value="Aldolase_TIM"/>
</dbReference>
<evidence type="ECO:0000259" key="16">
    <source>
        <dbReference type="Pfam" id="PF00117"/>
    </source>
</evidence>
<dbReference type="GO" id="GO:0005829">
    <property type="term" value="C:cytosol"/>
    <property type="evidence" value="ECO:0007669"/>
    <property type="project" value="TreeGrafter"/>
</dbReference>
<feature type="domain" description="Glutamine amidotransferase" evidence="16">
    <location>
        <begin position="11"/>
        <end position="193"/>
    </location>
</feature>
<protein>
    <recommendedName>
        <fullName evidence="7">Multifunctional tryptophan biosynthesis protein</fullName>
        <ecNumber evidence="6">4.1.1.48</ecNumber>
        <ecNumber evidence="5">4.1.3.27</ecNumber>
    </recommendedName>
</protein>
<dbReference type="CDD" id="cd00331">
    <property type="entry name" value="IGPS"/>
    <property type="match status" value="1"/>
</dbReference>
<evidence type="ECO:0000256" key="15">
    <source>
        <dbReference type="ARBA" id="ARBA00047683"/>
    </source>
</evidence>
<dbReference type="OrthoDB" id="524799at2759"/>
<dbReference type="AlphaFoldDB" id="A0A1E3QNU9"/>
<evidence type="ECO:0000256" key="11">
    <source>
        <dbReference type="ARBA" id="ARBA00022962"/>
    </source>
</evidence>
<keyword evidence="13" id="KW-0456">Lyase</keyword>
<dbReference type="UniPathway" id="UPA00035">
    <property type="reaction ID" value="UER00043"/>
</dbReference>
<dbReference type="PRINTS" id="PR00096">
    <property type="entry name" value="GATASE"/>
</dbReference>
<reference evidence="19" key="1">
    <citation type="submission" date="2016-05" db="EMBL/GenBank/DDBJ databases">
        <title>Comparative genomics of biotechnologically important yeasts.</title>
        <authorList>
            <consortium name="DOE Joint Genome Institute"/>
            <person name="Riley R."/>
            <person name="Haridas S."/>
            <person name="Wolfe K.H."/>
            <person name="Lopes M.R."/>
            <person name="Hittinger C.T."/>
            <person name="Goker M."/>
            <person name="Salamov A."/>
            <person name="Wisecaver J."/>
            <person name="Long T.M."/>
            <person name="Aerts A.L."/>
            <person name="Barry K."/>
            <person name="Choi C."/>
            <person name="Clum A."/>
            <person name="Coughlan A.Y."/>
            <person name="Deshpande S."/>
            <person name="Douglass A.P."/>
            <person name="Hanson S.J."/>
            <person name="Klenk H.-P."/>
            <person name="Labutti K."/>
            <person name="Lapidus A."/>
            <person name="Lindquist E."/>
            <person name="Lipzen A."/>
            <person name="Meier-Kolthoff J.P."/>
            <person name="Ohm R.A."/>
            <person name="Otillar R.P."/>
            <person name="Pangilinan J."/>
            <person name="Peng Y."/>
            <person name="Rokas A."/>
            <person name="Rosa C.A."/>
            <person name="Scheuner C."/>
            <person name="Sibirny A.A."/>
            <person name="Slot J.C."/>
            <person name="Stielow J.B."/>
            <person name="Sun H."/>
            <person name="Kurtzman C.P."/>
            <person name="Blackwell M."/>
            <person name="Grigoriev I.V."/>
            <person name="Jeffries T.W."/>
        </authorList>
    </citation>
    <scope>NUCLEOTIDE SEQUENCE [LARGE SCALE GENOMIC DNA]</scope>
    <source>
        <strain evidence="19">NRRL Y-12698</strain>
    </source>
</reference>
<evidence type="ECO:0000256" key="1">
    <source>
        <dbReference type="ARBA" id="ARBA00001633"/>
    </source>
</evidence>
<name>A0A1E3QNU9_9ASCO</name>
<evidence type="ECO:0000259" key="17">
    <source>
        <dbReference type="Pfam" id="PF00218"/>
    </source>
</evidence>
<dbReference type="PANTHER" id="PTHR43418">
    <property type="entry name" value="MULTIFUNCTIONAL TRYPTOPHAN BIOSYNTHESIS PROTEIN-RELATED"/>
    <property type="match status" value="1"/>
</dbReference>
<dbReference type="InterPro" id="IPR013798">
    <property type="entry name" value="Indole-3-glycerol_P_synth_dom"/>
</dbReference>
<organism evidence="18 19">
    <name type="scientific">Babjeviella inositovora NRRL Y-12698</name>
    <dbReference type="NCBI Taxonomy" id="984486"/>
    <lineage>
        <taxon>Eukaryota</taxon>
        <taxon>Fungi</taxon>
        <taxon>Dikarya</taxon>
        <taxon>Ascomycota</taxon>
        <taxon>Saccharomycotina</taxon>
        <taxon>Pichiomycetes</taxon>
        <taxon>Serinales incertae sedis</taxon>
        <taxon>Babjeviella</taxon>
    </lineage>
</organism>
<dbReference type="GO" id="GO:0004049">
    <property type="term" value="F:anthranilate synthase activity"/>
    <property type="evidence" value="ECO:0007669"/>
    <property type="project" value="UniProtKB-EC"/>
</dbReference>
<dbReference type="EMBL" id="KV454434">
    <property type="protein sequence ID" value="ODQ78762.1"/>
    <property type="molecule type" value="Genomic_DNA"/>
</dbReference>
<dbReference type="GO" id="GO:0006541">
    <property type="term" value="P:glutamine metabolic process"/>
    <property type="evidence" value="ECO:0007669"/>
    <property type="project" value="EnsemblFungi"/>
</dbReference>
<dbReference type="InterPro" id="IPR017926">
    <property type="entry name" value="GATASE"/>
</dbReference>
<evidence type="ECO:0000313" key="19">
    <source>
        <dbReference type="Proteomes" id="UP000094336"/>
    </source>
</evidence>
<gene>
    <name evidence="18" type="ORF">BABINDRAFT_167950</name>
</gene>
<dbReference type="CDD" id="cd01743">
    <property type="entry name" value="GATase1_Anthranilate_Synthase"/>
    <property type="match status" value="1"/>
</dbReference>
<dbReference type="RefSeq" id="XP_018984090.1">
    <property type="nucleotide sequence ID" value="XM_019130549.1"/>
</dbReference>
<keyword evidence="12" id="KW-0057">Aromatic amino acid biosynthesis</keyword>
<comment type="subunit">
    <text evidence="4">Tetramer of two components I and two components II.</text>
</comment>
<evidence type="ECO:0000256" key="4">
    <source>
        <dbReference type="ARBA" id="ARBA00011743"/>
    </source>
</evidence>
<dbReference type="InterPro" id="IPR006221">
    <property type="entry name" value="TrpG/PapA_dom"/>
</dbReference>
<comment type="catalytic activity">
    <reaction evidence="1">
        <text>1-(2-carboxyphenylamino)-1-deoxy-D-ribulose 5-phosphate + H(+) = (1S,2R)-1-C-(indol-3-yl)glycerol 3-phosphate + CO2 + H2O</text>
        <dbReference type="Rhea" id="RHEA:23476"/>
        <dbReference type="ChEBI" id="CHEBI:15377"/>
        <dbReference type="ChEBI" id="CHEBI:15378"/>
        <dbReference type="ChEBI" id="CHEBI:16526"/>
        <dbReference type="ChEBI" id="CHEBI:58613"/>
        <dbReference type="ChEBI" id="CHEBI:58866"/>
        <dbReference type="EC" id="4.1.1.48"/>
    </reaction>
</comment>
<dbReference type="EC" id="4.1.3.27" evidence="5"/>
<evidence type="ECO:0000256" key="14">
    <source>
        <dbReference type="ARBA" id="ARBA00023268"/>
    </source>
</evidence>